<dbReference type="AlphaFoldDB" id="A0AAT9SB25"/>
<dbReference type="InterPro" id="IPR036397">
    <property type="entry name" value="RNaseH_sf"/>
</dbReference>
<proteinExistence type="predicted"/>
<evidence type="ECO:0000313" key="2">
    <source>
        <dbReference type="EMBL" id="UYS79337.1"/>
    </source>
</evidence>
<dbReference type="InterPro" id="IPR047655">
    <property type="entry name" value="Transpos_IS630-like"/>
</dbReference>
<evidence type="ECO:0000259" key="1">
    <source>
        <dbReference type="Pfam" id="PF13358"/>
    </source>
</evidence>
<dbReference type="NCBIfam" id="NF033545">
    <property type="entry name" value="transpos_IS630"/>
    <property type="match status" value="1"/>
</dbReference>
<dbReference type="Pfam" id="PF13565">
    <property type="entry name" value="HTH_32"/>
    <property type="match status" value="1"/>
</dbReference>
<gene>
    <name evidence="2" type="ORF">A237_017815</name>
</gene>
<organism evidence="2">
    <name type="scientific">Pseudomonas syringae pv. actinidifoliorum ICMP 18803</name>
    <dbReference type="NCBI Taxonomy" id="1194400"/>
    <lineage>
        <taxon>Bacteria</taxon>
        <taxon>Pseudomonadati</taxon>
        <taxon>Pseudomonadota</taxon>
        <taxon>Gammaproteobacteria</taxon>
        <taxon>Pseudomonadales</taxon>
        <taxon>Pseudomonadaceae</taxon>
        <taxon>Pseudomonas</taxon>
        <taxon>Pseudomonas syringae</taxon>
    </lineage>
</organism>
<name>A0AAT9SB25_PSESX</name>
<dbReference type="Gene3D" id="3.30.420.10">
    <property type="entry name" value="Ribonuclease H-like superfamily/Ribonuclease H"/>
    <property type="match status" value="1"/>
</dbReference>
<protein>
    <submittedName>
        <fullName evidence="2">IS630-like element ISPsy32 family transposase</fullName>
    </submittedName>
</protein>
<sequence length="376" mass="43259">MSAQDIVLSPEESAELSRRTRSATISQRDGRRARVILLAAQGCSRVEIARLVGFSLRSVTLWCKRFQEQGLDGLIDKPGRGRKSFLPPDAMARVLEKVVQPRIGQPRWSCRSMAQVAGISPASVQRIWAANDIKPHLTRTFKLSNDPNFEEKFWDVIGLYLDPPDKALVLCCDEKSQVQALERTQPGLPLGIGHIRTQSHDYIRHGTVTLFTALDYLEGKLISSIERQHRHQEWLDFLKKINRETPKHLQLHLIVDNYATHKHPKVKAWLEKHKRFHMHFTPTSSSWMNMVERFFRDITVYLRDGSFSSIRELESSITTFLALRNAQPTRYVWNAKGEDILNKIQRARAAMTTQALEKLILRQYTSRLRGKLAKSC</sequence>
<dbReference type="InterPro" id="IPR009057">
    <property type="entry name" value="Homeodomain-like_sf"/>
</dbReference>
<dbReference type="InterPro" id="IPR012337">
    <property type="entry name" value="RNaseH-like_sf"/>
</dbReference>
<dbReference type="PANTHER" id="PTHR30347">
    <property type="entry name" value="POTASSIUM CHANNEL RELATED"/>
    <property type="match status" value="1"/>
</dbReference>
<dbReference type="InterPro" id="IPR038717">
    <property type="entry name" value="Tc1-like_DDE_dom"/>
</dbReference>
<dbReference type="Pfam" id="PF13358">
    <property type="entry name" value="DDE_3"/>
    <property type="match status" value="1"/>
</dbReference>
<feature type="domain" description="Tc1-like transposase DDE" evidence="1">
    <location>
        <begin position="171"/>
        <end position="313"/>
    </location>
</feature>
<dbReference type="RefSeq" id="WP_264297513.1">
    <property type="nucleotide sequence ID" value="NZ_CP081457.1"/>
</dbReference>
<dbReference type="InterPro" id="IPR052702">
    <property type="entry name" value="MscS-like_channel"/>
</dbReference>
<dbReference type="PANTHER" id="PTHR30347:SF1">
    <property type="entry name" value="MECHANOSENSITIVE CHANNEL MSCK"/>
    <property type="match status" value="1"/>
</dbReference>
<dbReference type="SUPFAM" id="SSF53098">
    <property type="entry name" value="Ribonuclease H-like"/>
    <property type="match status" value="1"/>
</dbReference>
<reference evidence="2" key="1">
    <citation type="journal article" date="2023" name="PhytoFront">
        <title>The Complete Genome Sequence of Pseudomonas syringae pv. actinidifoliorum ICMP 18803.</title>
        <authorList>
            <person name="Templeton M.D."/>
            <person name="Arshed S."/>
            <person name="Andersen M.T."/>
            <person name="Jayaraman J."/>
        </authorList>
    </citation>
    <scope>NUCLEOTIDE SEQUENCE</scope>
    <source>
        <strain evidence="2">ICMP 18803</strain>
    </source>
</reference>
<dbReference type="SUPFAM" id="SSF46689">
    <property type="entry name" value="Homeodomain-like"/>
    <property type="match status" value="1"/>
</dbReference>
<dbReference type="GO" id="GO:0003676">
    <property type="term" value="F:nucleic acid binding"/>
    <property type="evidence" value="ECO:0007669"/>
    <property type="project" value="InterPro"/>
</dbReference>
<dbReference type="EMBL" id="CP081457">
    <property type="protein sequence ID" value="UYS79337.1"/>
    <property type="molecule type" value="Genomic_DNA"/>
</dbReference>
<accession>A0AAT9SB25</accession>